<reference evidence="1" key="2">
    <citation type="submission" date="2017-10" db="EMBL/GenBank/DDBJ databases">
        <title>Ladona fulva Genome sequencing and assembly.</title>
        <authorList>
            <person name="Murali S."/>
            <person name="Richards S."/>
            <person name="Bandaranaike D."/>
            <person name="Bellair M."/>
            <person name="Blankenburg K."/>
            <person name="Chao H."/>
            <person name="Dinh H."/>
            <person name="Doddapaneni H."/>
            <person name="Dugan-Rocha S."/>
            <person name="Elkadiri S."/>
            <person name="Gnanaolivu R."/>
            <person name="Hernandez B."/>
            <person name="Skinner E."/>
            <person name="Javaid M."/>
            <person name="Lee S."/>
            <person name="Li M."/>
            <person name="Ming W."/>
            <person name="Munidasa M."/>
            <person name="Muniz J."/>
            <person name="Nguyen L."/>
            <person name="Hughes D."/>
            <person name="Osuji N."/>
            <person name="Pu L.-L."/>
            <person name="Puazo M."/>
            <person name="Qu C."/>
            <person name="Quiroz J."/>
            <person name="Raj R."/>
            <person name="Weissenberger G."/>
            <person name="Xin Y."/>
            <person name="Zou X."/>
            <person name="Han Y."/>
            <person name="Worley K."/>
            <person name="Muzny D."/>
            <person name="Gibbs R."/>
        </authorList>
    </citation>
    <scope>NUCLEOTIDE SEQUENCE</scope>
    <source>
        <strain evidence="1">Sampled in the wild</strain>
    </source>
</reference>
<name>A0A8K0K6W2_LADFU</name>
<evidence type="ECO:0000313" key="2">
    <source>
        <dbReference type="Proteomes" id="UP000792457"/>
    </source>
</evidence>
<dbReference type="AlphaFoldDB" id="A0A8K0K6W2"/>
<accession>A0A8K0K6W2</accession>
<dbReference type="EMBL" id="KZ308430">
    <property type="protein sequence ID" value="KAG8229471.1"/>
    <property type="molecule type" value="Genomic_DNA"/>
</dbReference>
<proteinExistence type="predicted"/>
<sequence>MPIYLKTKVYKLIVHPVALYRPECWPTTTKQEQVLFTMEMKILRWHLGRRQLNQVMNEDIRKLFGVALIMYRMQESRFQWYGHVPVAMRLRLRNSTKMTQVTSNSTFLVFLMACCHKEDALDRKKWRKACKTVDPASSWT</sequence>
<dbReference type="Proteomes" id="UP000792457">
    <property type="component" value="Unassembled WGS sequence"/>
</dbReference>
<comment type="caution">
    <text evidence="1">The sequence shown here is derived from an EMBL/GenBank/DDBJ whole genome shotgun (WGS) entry which is preliminary data.</text>
</comment>
<keyword evidence="2" id="KW-1185">Reference proteome</keyword>
<evidence type="ECO:0000313" key="1">
    <source>
        <dbReference type="EMBL" id="KAG8229471.1"/>
    </source>
</evidence>
<organism evidence="1 2">
    <name type="scientific">Ladona fulva</name>
    <name type="common">Scarce chaser dragonfly</name>
    <name type="synonym">Libellula fulva</name>
    <dbReference type="NCBI Taxonomy" id="123851"/>
    <lineage>
        <taxon>Eukaryota</taxon>
        <taxon>Metazoa</taxon>
        <taxon>Ecdysozoa</taxon>
        <taxon>Arthropoda</taxon>
        <taxon>Hexapoda</taxon>
        <taxon>Insecta</taxon>
        <taxon>Pterygota</taxon>
        <taxon>Palaeoptera</taxon>
        <taxon>Odonata</taxon>
        <taxon>Epiprocta</taxon>
        <taxon>Anisoptera</taxon>
        <taxon>Libelluloidea</taxon>
        <taxon>Libellulidae</taxon>
        <taxon>Ladona</taxon>
    </lineage>
</organism>
<protein>
    <submittedName>
        <fullName evidence="1">Uncharacterized protein</fullName>
    </submittedName>
</protein>
<reference evidence="1" key="1">
    <citation type="submission" date="2013-04" db="EMBL/GenBank/DDBJ databases">
        <authorList>
            <person name="Qu J."/>
            <person name="Murali S.C."/>
            <person name="Bandaranaike D."/>
            <person name="Bellair M."/>
            <person name="Blankenburg K."/>
            <person name="Chao H."/>
            <person name="Dinh H."/>
            <person name="Doddapaneni H."/>
            <person name="Downs B."/>
            <person name="Dugan-Rocha S."/>
            <person name="Elkadiri S."/>
            <person name="Gnanaolivu R.D."/>
            <person name="Hernandez B."/>
            <person name="Javaid M."/>
            <person name="Jayaseelan J.C."/>
            <person name="Lee S."/>
            <person name="Li M."/>
            <person name="Ming W."/>
            <person name="Munidasa M."/>
            <person name="Muniz J."/>
            <person name="Nguyen L."/>
            <person name="Ongeri F."/>
            <person name="Osuji N."/>
            <person name="Pu L.-L."/>
            <person name="Puazo M."/>
            <person name="Qu C."/>
            <person name="Quiroz J."/>
            <person name="Raj R."/>
            <person name="Weissenberger G."/>
            <person name="Xin Y."/>
            <person name="Zou X."/>
            <person name="Han Y."/>
            <person name="Richards S."/>
            <person name="Worley K."/>
            <person name="Muzny D."/>
            <person name="Gibbs R."/>
        </authorList>
    </citation>
    <scope>NUCLEOTIDE SEQUENCE</scope>
    <source>
        <strain evidence="1">Sampled in the wild</strain>
    </source>
</reference>
<dbReference type="OrthoDB" id="1293503at2759"/>
<gene>
    <name evidence="1" type="ORF">J437_LFUL017885</name>
</gene>